<comment type="caution">
    <text evidence="4">The sequence shown here is derived from an EMBL/GenBank/DDBJ whole genome shotgun (WGS) entry which is preliminary data.</text>
</comment>
<proteinExistence type="predicted"/>
<feature type="domain" description="C2H2-type" evidence="3">
    <location>
        <begin position="8"/>
        <end position="35"/>
    </location>
</feature>
<evidence type="ECO:0000313" key="4">
    <source>
        <dbReference type="EMBL" id="KNE01699.1"/>
    </source>
</evidence>
<accession>A0A0L0P5Y4</accession>
<dbReference type="InterPro" id="IPR013087">
    <property type="entry name" value="Znf_C2H2_type"/>
</dbReference>
<keyword evidence="1" id="KW-0863">Zinc-finger</keyword>
<dbReference type="VEuPathDB" id="FungiDB:QG37_01034"/>
<keyword evidence="1" id="KW-0862">Zinc</keyword>
<evidence type="ECO:0000256" key="1">
    <source>
        <dbReference type="PROSITE-ProRule" id="PRU00042"/>
    </source>
</evidence>
<dbReference type="PROSITE" id="PS50157">
    <property type="entry name" value="ZINC_FINGER_C2H2_2"/>
    <property type="match status" value="1"/>
</dbReference>
<dbReference type="VEuPathDB" id="FungiDB:CJI96_0003727"/>
<dbReference type="VEuPathDB" id="FungiDB:B9J08_004937"/>
<keyword evidence="1" id="KW-0479">Metal-binding</keyword>
<dbReference type="EMBL" id="LGST01000008">
    <property type="protein sequence ID" value="KNE01699.1"/>
    <property type="molecule type" value="Genomic_DNA"/>
</dbReference>
<sequence length="233" mass="26754">MAKVEVSVECEFCKKKFGSKSTLGRHLDLRKGDVDHPEEEIQKIRANVVRRGEKRDVALLKARRQKVSRAYNSSENVREKNKLRRKRRDKRISARLKATDWFLDKLTRQAATEKTQLDFPSFIATYLGPSQWPKDGNVPTGDQFNCLIGKIEGGLLSIDVNRLFSAYGAWTNLYIYEQEEAWQRAVEQALRRHLGDTSLWEVSRARELVAQKQEEVLSGGAELVTFEDDETPG</sequence>
<protein>
    <recommendedName>
        <fullName evidence="3">C2H2-type domain-containing protein</fullName>
    </recommendedName>
</protein>
<dbReference type="VEuPathDB" id="FungiDB:CJJ07_003245"/>
<feature type="region of interest" description="Disordered" evidence="2">
    <location>
        <begin position="70"/>
        <end position="89"/>
    </location>
</feature>
<dbReference type="VEuPathDB" id="FungiDB:CJI97_005021"/>
<dbReference type="GO" id="GO:0008270">
    <property type="term" value="F:zinc ion binding"/>
    <property type="evidence" value="ECO:0007669"/>
    <property type="project" value="UniProtKB-KW"/>
</dbReference>
<reference evidence="5" key="1">
    <citation type="journal article" date="2015" name="BMC Genomics">
        <title>Draft genome of a commonly misdiagnosed multidrug resistant pathogen Candida auris.</title>
        <authorList>
            <person name="Chatterjee S."/>
            <person name="Alampalli S.V."/>
            <person name="Nageshan R.K."/>
            <person name="Chettiar S.T."/>
            <person name="Joshi S."/>
            <person name="Tatu U.S."/>
        </authorList>
    </citation>
    <scope>NUCLEOTIDE SEQUENCE [LARGE SCALE GENOMIC DNA]</scope>
    <source>
        <strain evidence="5">6684</strain>
    </source>
</reference>
<evidence type="ECO:0000313" key="5">
    <source>
        <dbReference type="Proteomes" id="UP000037122"/>
    </source>
</evidence>
<organism evidence="4 5">
    <name type="scientific">Candidozyma auris</name>
    <name type="common">Yeast</name>
    <name type="synonym">Candida auris</name>
    <dbReference type="NCBI Taxonomy" id="498019"/>
    <lineage>
        <taxon>Eukaryota</taxon>
        <taxon>Fungi</taxon>
        <taxon>Dikarya</taxon>
        <taxon>Ascomycota</taxon>
        <taxon>Saccharomycotina</taxon>
        <taxon>Pichiomycetes</taxon>
        <taxon>Metschnikowiaceae</taxon>
        <taxon>Candidozyma</taxon>
    </lineage>
</organism>
<evidence type="ECO:0000256" key="2">
    <source>
        <dbReference type="SAM" id="MobiDB-lite"/>
    </source>
</evidence>
<dbReference type="Proteomes" id="UP000037122">
    <property type="component" value="Unassembled WGS sequence"/>
</dbReference>
<dbReference type="AlphaFoldDB" id="A0A0L0P5Y4"/>
<evidence type="ECO:0000259" key="3">
    <source>
        <dbReference type="PROSITE" id="PS50157"/>
    </source>
</evidence>
<gene>
    <name evidence="4" type="ORF">QG37_01034</name>
</gene>
<name>A0A0L0P5Y4_CANAR</name>